<dbReference type="SUPFAM" id="SSF51735">
    <property type="entry name" value="NAD(P)-binding Rossmann-fold domains"/>
    <property type="match status" value="1"/>
</dbReference>
<dbReference type="Pfam" id="PF00106">
    <property type="entry name" value="adh_short"/>
    <property type="match status" value="1"/>
</dbReference>
<proteinExistence type="predicted"/>
<dbReference type="EMBL" id="WUBL01000013">
    <property type="protein sequence ID" value="KAF2971501.1"/>
    <property type="molecule type" value="Genomic_DNA"/>
</dbReference>
<comment type="caution">
    <text evidence="1">The sequence shown here is derived from an EMBL/GenBank/DDBJ whole genome shotgun (WGS) entry which is preliminary data.</text>
</comment>
<gene>
    <name evidence="1" type="ORF">GQX73_g2134</name>
</gene>
<dbReference type="InterPro" id="IPR052184">
    <property type="entry name" value="SDR_enzymes"/>
</dbReference>
<organism evidence="1 2">
    <name type="scientific">Xylaria multiplex</name>
    <dbReference type="NCBI Taxonomy" id="323545"/>
    <lineage>
        <taxon>Eukaryota</taxon>
        <taxon>Fungi</taxon>
        <taxon>Dikarya</taxon>
        <taxon>Ascomycota</taxon>
        <taxon>Pezizomycotina</taxon>
        <taxon>Sordariomycetes</taxon>
        <taxon>Xylariomycetidae</taxon>
        <taxon>Xylariales</taxon>
        <taxon>Xylariaceae</taxon>
        <taxon>Xylaria</taxon>
    </lineage>
</organism>
<dbReference type="OrthoDB" id="7289984at2759"/>
<evidence type="ECO:0008006" key="3">
    <source>
        <dbReference type="Google" id="ProtNLM"/>
    </source>
</evidence>
<dbReference type="InterPro" id="IPR036291">
    <property type="entry name" value="NAD(P)-bd_dom_sf"/>
</dbReference>
<reference evidence="1 2" key="1">
    <citation type="submission" date="2019-12" db="EMBL/GenBank/DDBJ databases">
        <title>Draft genome sequence of the ascomycete Xylaria multiplex DSM 110363.</title>
        <authorList>
            <person name="Buettner E."/>
            <person name="Kellner H."/>
        </authorList>
    </citation>
    <scope>NUCLEOTIDE SEQUENCE [LARGE SCALE GENOMIC DNA]</scope>
    <source>
        <strain evidence="1 2">DSM 110363</strain>
    </source>
</reference>
<dbReference type="PRINTS" id="PR00081">
    <property type="entry name" value="GDHRDH"/>
</dbReference>
<dbReference type="InParanoid" id="A0A7C8ISX4"/>
<sequence>MPSYLITGVSRGIGFGFPRQISEDPNNVVVGLRDKTATDKKVLVELNRPNIHIVQADLTDYESLKKSVDIVAPIINGSLDHIIANAGYISKWSQYSGIGVLGEMDPKRLEEDMLECFKINVIGNIHLFNIYMPLILEGHAKKVITLSSGHADNELARGFKLLLSAPYAVSKAAMNAAAVKFHAQYADQGVLFLNICPGFVDTGMYDDATEEQMKAVTGQGAAFRKYSPSFSATTTPEEAVAKILAQIHLASLETGYGGDFISHRGKGEKWL</sequence>
<keyword evidence="2" id="KW-1185">Reference proteome</keyword>
<evidence type="ECO:0000313" key="2">
    <source>
        <dbReference type="Proteomes" id="UP000481858"/>
    </source>
</evidence>
<dbReference type="InterPro" id="IPR002347">
    <property type="entry name" value="SDR_fam"/>
</dbReference>
<dbReference type="PANTHER" id="PTHR45458">
    <property type="entry name" value="SHORT-CHAIN DEHYDROGENASE/REDUCTASE SDR"/>
    <property type="match status" value="1"/>
</dbReference>
<name>A0A7C8ISX4_9PEZI</name>
<protein>
    <recommendedName>
        <fullName evidence="3">NAD(P)-binding protein</fullName>
    </recommendedName>
</protein>
<dbReference type="AlphaFoldDB" id="A0A7C8ISX4"/>
<dbReference type="PANTHER" id="PTHR45458:SF3">
    <property type="entry name" value="CHAIN DEHYDROGENASE (ATSC), PUTATIVE-RELATED"/>
    <property type="match status" value="1"/>
</dbReference>
<dbReference type="Proteomes" id="UP000481858">
    <property type="component" value="Unassembled WGS sequence"/>
</dbReference>
<dbReference type="GO" id="GO:0016616">
    <property type="term" value="F:oxidoreductase activity, acting on the CH-OH group of donors, NAD or NADP as acceptor"/>
    <property type="evidence" value="ECO:0007669"/>
    <property type="project" value="TreeGrafter"/>
</dbReference>
<evidence type="ECO:0000313" key="1">
    <source>
        <dbReference type="EMBL" id="KAF2971501.1"/>
    </source>
</evidence>
<dbReference type="Gene3D" id="3.40.50.720">
    <property type="entry name" value="NAD(P)-binding Rossmann-like Domain"/>
    <property type="match status" value="1"/>
</dbReference>
<accession>A0A7C8ISX4</accession>